<dbReference type="NCBIfam" id="TIGR00829">
    <property type="entry name" value="FRU"/>
    <property type="match status" value="1"/>
</dbReference>
<feature type="transmembrane region" description="Helical" evidence="13">
    <location>
        <begin position="500"/>
        <end position="519"/>
    </location>
</feature>
<evidence type="ECO:0000256" key="5">
    <source>
        <dbReference type="ARBA" id="ARBA00022597"/>
    </source>
</evidence>
<reference evidence="17 18" key="1">
    <citation type="submission" date="2016-06" db="EMBL/GenBank/DDBJ databases">
        <title>Complete genome sequence of a saline-alkali tolerant type strain Dietzia timorensis ID05-A0528T.</title>
        <authorList>
            <person name="Wu X."/>
        </authorList>
    </citation>
    <scope>NUCLEOTIDE SEQUENCE [LARGE SCALE GENOMIC DNA]</scope>
    <source>
        <strain evidence="17 18">ID05-A0528</strain>
    </source>
</reference>
<dbReference type="KEGG" id="dtm:BJL86_1264"/>
<dbReference type="InterPro" id="IPR004715">
    <property type="entry name" value="PTS_IIA_fruc"/>
</dbReference>
<dbReference type="Gene3D" id="3.40.930.10">
    <property type="entry name" value="Mannitol-specific EII, Chain A"/>
    <property type="match status" value="1"/>
</dbReference>
<dbReference type="Pfam" id="PF02302">
    <property type="entry name" value="PTS_IIB"/>
    <property type="match status" value="1"/>
</dbReference>
<accession>A0A173LJV6</accession>
<comment type="subcellular location">
    <subcellularLocation>
        <location evidence="1">Cell inner membrane</location>
        <topology evidence="1">Multi-pass membrane protein</topology>
    </subcellularLocation>
</comment>
<dbReference type="InterPro" id="IPR013011">
    <property type="entry name" value="PTS_EIIB_2"/>
</dbReference>
<dbReference type="PROSITE" id="PS51099">
    <property type="entry name" value="PTS_EIIB_TYPE_2"/>
    <property type="match status" value="1"/>
</dbReference>
<dbReference type="CDD" id="cd05569">
    <property type="entry name" value="PTS_IIB_fructose"/>
    <property type="match status" value="1"/>
</dbReference>
<dbReference type="GO" id="GO:0005886">
    <property type="term" value="C:plasma membrane"/>
    <property type="evidence" value="ECO:0007669"/>
    <property type="project" value="UniProtKB-SubCell"/>
</dbReference>
<dbReference type="NCBIfam" id="TIGR00848">
    <property type="entry name" value="fruA"/>
    <property type="match status" value="1"/>
</dbReference>
<dbReference type="InterPro" id="IPR002178">
    <property type="entry name" value="PTS_EIIA_type-2_dom"/>
</dbReference>
<keyword evidence="10 13" id="KW-1133">Transmembrane helix</keyword>
<dbReference type="CDD" id="cd00211">
    <property type="entry name" value="PTS_IIA_fru"/>
    <property type="match status" value="1"/>
</dbReference>
<feature type="transmembrane region" description="Helical" evidence="13">
    <location>
        <begin position="580"/>
        <end position="603"/>
    </location>
</feature>
<protein>
    <submittedName>
        <fullName evidence="17">PTS system fructose-specific EIIABC component</fullName>
    </submittedName>
</protein>
<feature type="domain" description="PTS EIIB type-2" evidence="15">
    <location>
        <begin position="208"/>
        <end position="303"/>
    </location>
</feature>
<evidence type="ECO:0000256" key="8">
    <source>
        <dbReference type="ARBA" id="ARBA00022692"/>
    </source>
</evidence>
<evidence type="ECO:0000256" key="3">
    <source>
        <dbReference type="ARBA" id="ARBA00022475"/>
    </source>
</evidence>
<name>A0A173LJV6_9ACTN</name>
<dbReference type="NCBIfam" id="TIGR01427">
    <property type="entry name" value="PTS_IIC_fructo"/>
    <property type="match status" value="1"/>
</dbReference>
<keyword evidence="2" id="KW-0813">Transport</keyword>
<dbReference type="EMBL" id="CP015961">
    <property type="protein sequence ID" value="ANI92049.1"/>
    <property type="molecule type" value="Genomic_DNA"/>
</dbReference>
<dbReference type="InterPro" id="IPR003352">
    <property type="entry name" value="PTS_EIIC"/>
</dbReference>
<feature type="region of interest" description="Disordered" evidence="12">
    <location>
        <begin position="309"/>
        <end position="332"/>
    </location>
</feature>
<sequence>MTDTPLIETGTVRLDADLGDNKEGVLRTLAGAFVDTGRANDLDGAVEALLAREEKAATGMKGGFAIPHCKSAAIDTPSLAFARLSNPVDFGAADGPADLVFMLGAPDGEGKAHLKMLSKLARSLVRKDFVESLRQVETDSEAVKIILDAVEDKPKSDGGSGSEDTAAAGAAGAAGAATVGAGAAAAGASASAGIDDSGSAKVDDAVRIVAVTSCATGIAHTYMAADALTQTAKDKGIDFAVEPQGSSGTTPLTAEQIDKADAVIFATDVGVRDKGRFAGKPVVEGPVKRGIDAPEKMLDDAVKAARDPNATRVKAASGSGEESASGGGKGEHWARTLQRGVMSGVSYMIPFVAAGGLLMALGFLFGGYDMAGVYQDIVTTYSLTDLPPQLFTDGEGLVAAGASGAEALDRTGMMLYMGVVFFAIGQAAMSFMIPVLSGYIAMGIADRPGLAPGFVGGAISLTLDAGFLGALITGILAGFLMRWMSSWSVPSWLRGLMPVVLFPLLGSLIIGLVMFLLLGQPIAWLMETLTDGLSSMSGSSAILLGLILGLMMCFDLGGPVNKAAYVFATAGLVVDEPSTLRIMAAVMAAGMVPPIALSIATFVRKHLFTPAERENGRAAWLLGLSFISEGAIPFAAADPLRVIPSMMLGGATTGALSMAFSVESYAPHGGIFVIFAIHPIWGYFVSILAGVVVSTIAVVIAKSIGNRVETVSKAESASHASGTVVA</sequence>
<evidence type="ECO:0000256" key="13">
    <source>
        <dbReference type="SAM" id="Phobius"/>
    </source>
</evidence>
<evidence type="ECO:0000256" key="12">
    <source>
        <dbReference type="SAM" id="MobiDB-lite"/>
    </source>
</evidence>
<dbReference type="RefSeq" id="WP_067471936.1">
    <property type="nucleotide sequence ID" value="NZ_CP015961.1"/>
</dbReference>
<dbReference type="PROSITE" id="PS51094">
    <property type="entry name" value="PTS_EIIA_TYPE_2"/>
    <property type="match status" value="1"/>
</dbReference>
<evidence type="ECO:0000256" key="9">
    <source>
        <dbReference type="ARBA" id="ARBA00022777"/>
    </source>
</evidence>
<dbReference type="InterPro" id="IPR003501">
    <property type="entry name" value="PTS_EIIB_2/3"/>
</dbReference>
<gene>
    <name evidence="17" type="ORF">BJL86_1264</name>
</gene>
<keyword evidence="7" id="KW-0598">Phosphotransferase system</keyword>
<feature type="transmembrane region" description="Helical" evidence="13">
    <location>
        <begin position="672"/>
        <end position="701"/>
    </location>
</feature>
<dbReference type="SUPFAM" id="SSF52794">
    <property type="entry name" value="PTS system IIB component-like"/>
    <property type="match status" value="1"/>
</dbReference>
<evidence type="ECO:0000313" key="18">
    <source>
        <dbReference type="Proteomes" id="UP000186104"/>
    </source>
</evidence>
<evidence type="ECO:0000313" key="17">
    <source>
        <dbReference type="EMBL" id="ANI92049.1"/>
    </source>
</evidence>
<feature type="transmembrane region" description="Helical" evidence="13">
    <location>
        <begin position="540"/>
        <end position="560"/>
    </location>
</feature>
<evidence type="ECO:0000256" key="6">
    <source>
        <dbReference type="ARBA" id="ARBA00022679"/>
    </source>
</evidence>
<dbReference type="InterPro" id="IPR013014">
    <property type="entry name" value="PTS_EIIC_2"/>
</dbReference>
<feature type="transmembrane region" description="Helical" evidence="13">
    <location>
        <begin position="454"/>
        <end position="480"/>
    </location>
</feature>
<dbReference type="InterPro" id="IPR006327">
    <property type="entry name" value="PTS_IIC_fruc"/>
</dbReference>
<feature type="domain" description="PTS EIIC type-2" evidence="16">
    <location>
        <begin position="337"/>
        <end position="711"/>
    </location>
</feature>
<keyword evidence="11 13" id="KW-0472">Membrane</keyword>
<dbReference type="InterPro" id="IPR036095">
    <property type="entry name" value="PTS_EIIB-like_sf"/>
</dbReference>
<dbReference type="Proteomes" id="UP000186104">
    <property type="component" value="Chromosome"/>
</dbReference>
<dbReference type="InterPro" id="IPR016152">
    <property type="entry name" value="PTrfase/Anion_transptr"/>
</dbReference>
<keyword evidence="4" id="KW-0597">Phosphoprotein</keyword>
<dbReference type="OrthoDB" id="9782569at2"/>
<proteinExistence type="predicted"/>
<feature type="compositionally biased region" description="Low complexity" evidence="12">
    <location>
        <begin position="314"/>
        <end position="324"/>
    </location>
</feature>
<dbReference type="InterPro" id="IPR050864">
    <property type="entry name" value="Bacterial_PTS_Sugar_Transport"/>
</dbReference>
<evidence type="ECO:0000256" key="7">
    <source>
        <dbReference type="ARBA" id="ARBA00022683"/>
    </source>
</evidence>
<dbReference type="GO" id="GO:0022877">
    <property type="term" value="F:protein-N(PI)-phosphohistidine-fructose phosphotransferase system transporter activity"/>
    <property type="evidence" value="ECO:0007669"/>
    <property type="project" value="InterPro"/>
</dbReference>
<dbReference type="GO" id="GO:0090563">
    <property type="term" value="F:protein-phosphocysteine-sugar phosphotransferase activity"/>
    <property type="evidence" value="ECO:0007669"/>
    <property type="project" value="TreeGrafter"/>
</dbReference>
<evidence type="ECO:0000256" key="1">
    <source>
        <dbReference type="ARBA" id="ARBA00004429"/>
    </source>
</evidence>
<organism evidence="17 18">
    <name type="scientific">Dietzia timorensis</name>
    <dbReference type="NCBI Taxonomy" id="499555"/>
    <lineage>
        <taxon>Bacteria</taxon>
        <taxon>Bacillati</taxon>
        <taxon>Actinomycetota</taxon>
        <taxon>Actinomycetes</taxon>
        <taxon>Mycobacteriales</taxon>
        <taxon>Dietziaceae</taxon>
        <taxon>Dietzia</taxon>
    </lineage>
</organism>
<keyword evidence="9" id="KW-0418">Kinase</keyword>
<dbReference type="SUPFAM" id="SSF55804">
    <property type="entry name" value="Phoshotransferase/anion transport protein"/>
    <property type="match status" value="1"/>
</dbReference>
<keyword evidence="5" id="KW-0762">Sugar transport</keyword>
<keyword evidence="6" id="KW-0808">Transferase</keyword>
<dbReference type="Gene3D" id="3.40.50.2300">
    <property type="match status" value="1"/>
</dbReference>
<dbReference type="PROSITE" id="PS51104">
    <property type="entry name" value="PTS_EIIC_TYPE_2"/>
    <property type="match status" value="1"/>
</dbReference>
<dbReference type="Pfam" id="PF00359">
    <property type="entry name" value="PTS_EIIA_2"/>
    <property type="match status" value="1"/>
</dbReference>
<keyword evidence="3" id="KW-1003">Cell membrane</keyword>
<dbReference type="STRING" id="499555.BJL86_1264"/>
<dbReference type="GO" id="GO:0005351">
    <property type="term" value="F:carbohydrate:proton symporter activity"/>
    <property type="evidence" value="ECO:0007669"/>
    <property type="project" value="InterPro"/>
</dbReference>
<evidence type="ECO:0000256" key="10">
    <source>
        <dbReference type="ARBA" id="ARBA00022989"/>
    </source>
</evidence>
<evidence type="ECO:0000259" key="14">
    <source>
        <dbReference type="PROSITE" id="PS51094"/>
    </source>
</evidence>
<dbReference type="Pfam" id="PF02378">
    <property type="entry name" value="PTS_EIIC"/>
    <property type="match status" value="1"/>
</dbReference>
<keyword evidence="8 13" id="KW-0812">Transmembrane</keyword>
<evidence type="ECO:0000259" key="15">
    <source>
        <dbReference type="PROSITE" id="PS51099"/>
    </source>
</evidence>
<evidence type="ECO:0000256" key="2">
    <source>
        <dbReference type="ARBA" id="ARBA00022448"/>
    </source>
</evidence>
<evidence type="ECO:0000256" key="11">
    <source>
        <dbReference type="ARBA" id="ARBA00023136"/>
    </source>
</evidence>
<dbReference type="GO" id="GO:0009401">
    <property type="term" value="P:phosphoenolpyruvate-dependent sugar phosphotransferase system"/>
    <property type="evidence" value="ECO:0007669"/>
    <property type="project" value="UniProtKB-KW"/>
</dbReference>
<dbReference type="InterPro" id="IPR003353">
    <property type="entry name" value="PTS_IIB_fruc"/>
</dbReference>
<feature type="transmembrane region" description="Helical" evidence="13">
    <location>
        <begin position="415"/>
        <end position="442"/>
    </location>
</feature>
<keyword evidence="18" id="KW-1185">Reference proteome</keyword>
<dbReference type="PANTHER" id="PTHR30505">
    <property type="entry name" value="FRUCTOSE-LIKE PERMEASE"/>
    <property type="match status" value="1"/>
</dbReference>
<evidence type="ECO:0000256" key="4">
    <source>
        <dbReference type="ARBA" id="ARBA00022553"/>
    </source>
</evidence>
<feature type="transmembrane region" description="Helical" evidence="13">
    <location>
        <begin position="345"/>
        <end position="365"/>
    </location>
</feature>
<dbReference type="PANTHER" id="PTHR30505:SF0">
    <property type="entry name" value="FRUCTOSE-LIKE PTS SYSTEM EIIBC COMPONENT-RELATED"/>
    <property type="match status" value="1"/>
</dbReference>
<evidence type="ECO:0000259" key="16">
    <source>
        <dbReference type="PROSITE" id="PS51104"/>
    </source>
</evidence>
<feature type="domain" description="PTS EIIA type-2" evidence="14">
    <location>
        <begin position="5"/>
        <end position="149"/>
    </location>
</feature>
<dbReference type="GO" id="GO:0016301">
    <property type="term" value="F:kinase activity"/>
    <property type="evidence" value="ECO:0007669"/>
    <property type="project" value="UniProtKB-KW"/>
</dbReference>
<feature type="transmembrane region" description="Helical" evidence="13">
    <location>
        <begin position="615"/>
        <end position="636"/>
    </location>
</feature>
<dbReference type="AlphaFoldDB" id="A0A173LJV6"/>
<feature type="transmembrane region" description="Helical" evidence="13">
    <location>
        <begin position="642"/>
        <end position="660"/>
    </location>
</feature>